<protein>
    <submittedName>
        <fullName evidence="1">DNA-binding protein</fullName>
    </submittedName>
</protein>
<dbReference type="Gene3D" id="1.10.260.40">
    <property type="entry name" value="lambda repressor-like DNA-binding domains"/>
    <property type="match status" value="1"/>
</dbReference>
<dbReference type="SUPFAM" id="SSF47413">
    <property type="entry name" value="lambda repressor-like DNA-binding domains"/>
    <property type="match status" value="1"/>
</dbReference>
<name>A0A0H1VP83_STRAG</name>
<dbReference type="EMBL" id="LBKL01000011">
    <property type="protein sequence ID" value="KLL45462.1"/>
    <property type="molecule type" value="Genomic_DNA"/>
</dbReference>
<dbReference type="InterPro" id="IPR010982">
    <property type="entry name" value="Lambda_DNA-bd_dom_sf"/>
</dbReference>
<gene>
    <name evidence="1" type="ORF">WA04_00635</name>
</gene>
<dbReference type="GO" id="GO:0003677">
    <property type="term" value="F:DNA binding"/>
    <property type="evidence" value="ECO:0007669"/>
    <property type="project" value="UniProtKB-KW"/>
</dbReference>
<dbReference type="RefSeq" id="WP_017767073.1">
    <property type="nucleotide sequence ID" value="NZ_JBQKVU010000049.1"/>
</dbReference>
<sequence length="73" mass="8309">MTAVENATKPYLGLKLLMEKHGYTQQMMANELSIDKSTFNQKLNRSGGRDFYLSEANLIAKKLGEPISKFFYS</sequence>
<dbReference type="AlphaFoldDB" id="A0A0H1VP83"/>
<organism evidence="1 2">
    <name type="scientific">Streptococcus agalactiae</name>
    <dbReference type="NCBI Taxonomy" id="1311"/>
    <lineage>
        <taxon>Bacteria</taxon>
        <taxon>Bacillati</taxon>
        <taxon>Bacillota</taxon>
        <taxon>Bacilli</taxon>
        <taxon>Lactobacillales</taxon>
        <taxon>Streptococcaceae</taxon>
        <taxon>Streptococcus</taxon>
    </lineage>
</organism>
<proteinExistence type="predicted"/>
<comment type="caution">
    <text evidence="1">The sequence shown here is derived from an EMBL/GenBank/DDBJ whole genome shotgun (WGS) entry which is preliminary data.</text>
</comment>
<evidence type="ECO:0000313" key="2">
    <source>
        <dbReference type="Proteomes" id="UP000035346"/>
    </source>
</evidence>
<accession>A0A0H1VP83</accession>
<keyword evidence="1" id="KW-0238">DNA-binding</keyword>
<reference evidence="1 2" key="1">
    <citation type="journal article" date="2015" name="PLoS ONE">
        <title>Genomic analysis reveals the molecular basis for capsule loss in the group B streptococcus population.</title>
        <authorList>
            <consortium name="DEVANI Consortium"/>
            <person name="Rosini R."/>
            <person name="Campisi E."/>
            <person name="De Chiara M."/>
            <person name="Tettelin H."/>
            <person name="Rinaudo D."/>
            <person name="Toniolo C."/>
            <person name="Metruccio M."/>
            <person name="Guidotti S."/>
            <person name="Sorensen U.B."/>
            <person name="Kilian M."/>
            <person name="Ramirez M."/>
            <person name="Janulczyk R."/>
            <person name="Donati C."/>
            <person name="Grandi G."/>
            <person name="Margarit I."/>
        </authorList>
    </citation>
    <scope>NUCLEOTIDE SEQUENCE [LARGE SCALE GENOMIC DNA]</scope>
    <source>
        <strain evidence="1 2">DK-B-USS-215</strain>
    </source>
</reference>
<dbReference type="Proteomes" id="UP000035346">
    <property type="component" value="Unassembled WGS sequence"/>
</dbReference>
<evidence type="ECO:0000313" key="1">
    <source>
        <dbReference type="EMBL" id="KLL45462.1"/>
    </source>
</evidence>